<name>A0A8B0SSW1_KLEPN</name>
<accession>A0A8B0SSW1</accession>
<keyword evidence="1" id="KW-0614">Plasmid</keyword>
<sequence>MRMMELKKKVYIPVESNSIVEDHGNKVPNHDYQELDDFIWTDEHICTFFYKNNGVIFL</sequence>
<evidence type="ECO:0000313" key="1">
    <source>
        <dbReference type="EMBL" id="QTX14079.1"/>
    </source>
</evidence>
<dbReference type="EMBL" id="MN956836">
    <property type="protein sequence ID" value="QTX14079.1"/>
    <property type="molecule type" value="Genomic_DNA"/>
</dbReference>
<geneLocation type="plasmid" evidence="1">
    <name>p17-15-vir-like</name>
</geneLocation>
<reference evidence="1" key="1">
    <citation type="submission" date="2020-01" db="EMBL/GenBank/DDBJ databases">
        <authorList>
            <person name="Qin S."/>
        </authorList>
    </citation>
    <scope>NUCLEOTIDE SEQUENCE</scope>
    <source>
        <strain evidence="1">CVir17-16-YZ6g</strain>
        <plasmid evidence="1">p17-15-vir-like</plasmid>
    </source>
</reference>
<protein>
    <submittedName>
        <fullName evidence="1">Uncharacterized protein</fullName>
    </submittedName>
</protein>
<organism evidence="1">
    <name type="scientific">Klebsiella pneumoniae</name>
    <dbReference type="NCBI Taxonomy" id="573"/>
    <lineage>
        <taxon>Bacteria</taxon>
        <taxon>Pseudomonadati</taxon>
        <taxon>Pseudomonadota</taxon>
        <taxon>Gammaproteobacteria</taxon>
        <taxon>Enterobacterales</taxon>
        <taxon>Enterobacteriaceae</taxon>
        <taxon>Klebsiella/Raoultella group</taxon>
        <taxon>Klebsiella</taxon>
        <taxon>Klebsiella pneumoniae complex</taxon>
    </lineage>
</organism>
<dbReference type="AlphaFoldDB" id="A0A8B0SSW1"/>
<proteinExistence type="predicted"/>